<dbReference type="KEGG" id="fas:105271868"/>
<dbReference type="InterPro" id="IPR029055">
    <property type="entry name" value="Ntn_hydrolases_N"/>
</dbReference>
<dbReference type="GO" id="GO:0004066">
    <property type="term" value="F:asparagine synthase (glutamine-hydrolyzing) activity"/>
    <property type="evidence" value="ECO:0007669"/>
    <property type="project" value="InterPro"/>
</dbReference>
<reference evidence="8" key="2">
    <citation type="submission" date="2025-04" db="UniProtKB">
        <authorList>
            <consortium name="RefSeq"/>
        </authorList>
    </citation>
    <scope>IDENTIFICATION</scope>
    <source>
        <strain evidence="8">USDA-PBARC FA_bdor</strain>
        <tissue evidence="8">Whole organism</tissue>
    </source>
</reference>
<dbReference type="Pfam" id="PF13537">
    <property type="entry name" value="GATase_7"/>
    <property type="match status" value="1"/>
</dbReference>
<dbReference type="EMBL" id="GBYB01002978">
    <property type="protein sequence ID" value="JAG72745.1"/>
    <property type="molecule type" value="Transcribed_RNA"/>
</dbReference>
<dbReference type="PANTHER" id="PTHR45937">
    <property type="entry name" value="ASPARAGINE SYNTHETASE DOMAIN-CONTAINING PROTEIN 1"/>
    <property type="match status" value="1"/>
</dbReference>
<keyword evidence="1" id="KW-0028">Amino-acid biosynthesis</keyword>
<accession>A0A0C9PP67</accession>
<evidence type="ECO:0000259" key="5">
    <source>
        <dbReference type="Pfam" id="PF13537"/>
    </source>
</evidence>
<dbReference type="Gene3D" id="3.60.20.10">
    <property type="entry name" value="Glutamine Phosphoribosylpyrophosphate, subunit 1, domain 1"/>
    <property type="match status" value="1"/>
</dbReference>
<dbReference type="PANTHER" id="PTHR45937:SF1">
    <property type="entry name" value="ASPARAGINE SYNTHETASE DOMAIN-CONTAINING PROTEIN 1"/>
    <property type="match status" value="1"/>
</dbReference>
<dbReference type="InterPro" id="IPR017932">
    <property type="entry name" value="GATase_2_dom"/>
</dbReference>
<feature type="domain" description="Glutamine amidotransferase type-2" evidence="5">
    <location>
        <begin position="96"/>
        <end position="166"/>
    </location>
</feature>
<keyword evidence="7" id="KW-1185">Reference proteome</keyword>
<dbReference type="RefSeq" id="XP_011311974.1">
    <property type="nucleotide sequence ID" value="XM_011313672.1"/>
</dbReference>
<dbReference type="AlphaFoldDB" id="A0A0C9PP67"/>
<dbReference type="OrthoDB" id="10252281at2759"/>
<dbReference type="InterPro" id="IPR001962">
    <property type="entry name" value="Asn_synthase"/>
</dbReference>
<dbReference type="Proteomes" id="UP000694866">
    <property type="component" value="Unplaced"/>
</dbReference>
<accession>A0A9R1TJU4</accession>
<dbReference type="InterPro" id="IPR051857">
    <property type="entry name" value="Asn_synthetase_domain"/>
</dbReference>
<sequence>MCGIFCYCGPWAEEELKQNYTSEGVSCSTCFENNRRRGPDDPRASIYSRDINGKWHAKFAGWVLWTQGFQMTHQPLRESTGNLLLWNGDIFSGALAQNSESDTQHLHSVLQTSTNIVDTLASIEGPYSFIYHDARTDSLYFGRDPIGRHSLLVNVVPEKRVLILSSVASKKMQNWMELPALGIFRMDLTRDDLNLTLFPWENIPEAIHQLEEDLNMKIKVEAPIGSLGVNDITSEPQLEDFVFMIPIDDKNIEVTMERLLRDEEISKRVEEVSKRLRDSVRLRVEKKPNYCMDCIKLKLEMNEVNCTHSKIGLLFSGGLDSTILAAIAHEFVPEKESIDLINVAFEKGEKGSKKIKRGDKNDEEKRENFDVPDRKTGRQAFEELKRLFPRRQWNFVESNVTRSELEECLRTRICHLIYPRRTILDESLGSALWFAARGSGTLAGTSESYQSPCRILLLGMGADELFGGYTRHRTIFRRKGWEGLGGELNAEIRRISERNLGRDDRVVADHGKQSRLPYLDDNFVRYVTSLKPWERCCPIDRMPPGLGDKLLLRLCAFKLGLKETSAFPKRAFQFGSRIAKSHENASDISKWLMW</sequence>
<keyword evidence="2" id="KW-0061">Asparagine biosynthesis</keyword>
<evidence type="ECO:0000259" key="4">
    <source>
        <dbReference type="Pfam" id="PF00733"/>
    </source>
</evidence>
<gene>
    <name evidence="6" type="primary">ASNSD1</name>
    <name evidence="8" type="synonym">LOC105271868</name>
    <name evidence="6" type="ORF">g.47116</name>
</gene>
<dbReference type="Pfam" id="PF00733">
    <property type="entry name" value="Asn_synthase"/>
    <property type="match status" value="1"/>
</dbReference>
<evidence type="ECO:0000313" key="6">
    <source>
        <dbReference type="EMBL" id="JAG72745.1"/>
    </source>
</evidence>
<evidence type="ECO:0000313" key="8">
    <source>
        <dbReference type="RefSeq" id="XP_011311974.1"/>
    </source>
</evidence>
<name>A0A0C9PP67_9HYME</name>
<dbReference type="SUPFAM" id="SSF52402">
    <property type="entry name" value="Adenine nucleotide alpha hydrolases-like"/>
    <property type="match status" value="1"/>
</dbReference>
<dbReference type="Gene3D" id="3.40.50.620">
    <property type="entry name" value="HUPs"/>
    <property type="match status" value="1"/>
</dbReference>
<evidence type="ECO:0000256" key="2">
    <source>
        <dbReference type="ARBA" id="ARBA00022888"/>
    </source>
</evidence>
<dbReference type="InterPro" id="IPR014729">
    <property type="entry name" value="Rossmann-like_a/b/a_fold"/>
</dbReference>
<feature type="domain" description="Asparagine synthetase" evidence="4">
    <location>
        <begin position="310"/>
        <end position="349"/>
    </location>
</feature>
<keyword evidence="3" id="KW-0315">Glutamine amidotransferase</keyword>
<dbReference type="CDD" id="cd01991">
    <property type="entry name" value="Asn_synthase_B_C"/>
    <property type="match status" value="1"/>
</dbReference>
<organism evidence="6">
    <name type="scientific">Fopius arisanus</name>
    <dbReference type="NCBI Taxonomy" id="64838"/>
    <lineage>
        <taxon>Eukaryota</taxon>
        <taxon>Metazoa</taxon>
        <taxon>Ecdysozoa</taxon>
        <taxon>Arthropoda</taxon>
        <taxon>Hexapoda</taxon>
        <taxon>Insecta</taxon>
        <taxon>Pterygota</taxon>
        <taxon>Neoptera</taxon>
        <taxon>Endopterygota</taxon>
        <taxon>Hymenoptera</taxon>
        <taxon>Apocrita</taxon>
        <taxon>Ichneumonoidea</taxon>
        <taxon>Braconidae</taxon>
        <taxon>Opiinae</taxon>
        <taxon>Fopius</taxon>
    </lineage>
</organism>
<reference evidence="6" key="1">
    <citation type="submission" date="2015-01" db="EMBL/GenBank/DDBJ databases">
        <title>Transcriptome Assembly of Fopius arisanus.</title>
        <authorList>
            <person name="Geib S."/>
        </authorList>
    </citation>
    <scope>NUCLEOTIDE SEQUENCE</scope>
</reference>
<dbReference type="GeneID" id="105271868"/>
<dbReference type="GO" id="GO:0006529">
    <property type="term" value="P:asparagine biosynthetic process"/>
    <property type="evidence" value="ECO:0007669"/>
    <property type="project" value="UniProtKB-KW"/>
</dbReference>
<protein>
    <submittedName>
        <fullName evidence="6">ASNSD1 protein</fullName>
    </submittedName>
    <submittedName>
        <fullName evidence="8">Asparagine synthetase domain-containing protein 1</fullName>
    </submittedName>
</protein>
<evidence type="ECO:0000313" key="7">
    <source>
        <dbReference type="Proteomes" id="UP000694866"/>
    </source>
</evidence>
<dbReference type="SUPFAM" id="SSF56235">
    <property type="entry name" value="N-terminal nucleophile aminohydrolases (Ntn hydrolases)"/>
    <property type="match status" value="1"/>
</dbReference>
<evidence type="ECO:0000256" key="3">
    <source>
        <dbReference type="ARBA" id="ARBA00022962"/>
    </source>
</evidence>
<proteinExistence type="predicted"/>
<evidence type="ECO:0000256" key="1">
    <source>
        <dbReference type="ARBA" id="ARBA00022605"/>
    </source>
</evidence>